<evidence type="ECO:0000256" key="2">
    <source>
        <dbReference type="ARBA" id="ARBA00022690"/>
    </source>
</evidence>
<evidence type="ECO:0000313" key="11">
    <source>
        <dbReference type="Proteomes" id="UP000085678"/>
    </source>
</evidence>
<dbReference type="SMART" id="SM01419">
    <property type="entry name" value="Thiol-ester_cl"/>
    <property type="match status" value="1"/>
</dbReference>
<dbReference type="PROSITE" id="PS00477">
    <property type="entry name" value="ALPHA_2_MACROGLOBULIN"/>
    <property type="match status" value="1"/>
</dbReference>
<dbReference type="Proteomes" id="UP000085678">
    <property type="component" value="Unplaced"/>
</dbReference>
<dbReference type="InterPro" id="IPR011626">
    <property type="entry name" value="Alpha-macroglobulin_TED"/>
</dbReference>
<evidence type="ECO:0000256" key="5">
    <source>
        <dbReference type="ARBA" id="ARBA00022966"/>
    </source>
</evidence>
<name>A0A1S3I7K9_LINAN</name>
<feature type="domain" description="Alpha-2-macroglobulin" evidence="9">
    <location>
        <begin position="296"/>
        <end position="387"/>
    </location>
</feature>
<evidence type="ECO:0000256" key="7">
    <source>
        <dbReference type="SAM" id="MobiDB-lite"/>
    </source>
</evidence>
<dbReference type="InterPro" id="IPR036595">
    <property type="entry name" value="A-macroglobulin_rcpt-bd_sf"/>
</dbReference>
<keyword evidence="2" id="KW-0646">Protease inhibitor</keyword>
<dbReference type="InterPro" id="IPR041813">
    <property type="entry name" value="A2M_TED"/>
</dbReference>
<organism evidence="11 12">
    <name type="scientific">Lingula anatina</name>
    <name type="common">Brachiopod</name>
    <name type="synonym">Lingula unguis</name>
    <dbReference type="NCBI Taxonomy" id="7574"/>
    <lineage>
        <taxon>Eukaryota</taxon>
        <taxon>Metazoa</taxon>
        <taxon>Spiralia</taxon>
        <taxon>Lophotrochozoa</taxon>
        <taxon>Brachiopoda</taxon>
        <taxon>Linguliformea</taxon>
        <taxon>Lingulata</taxon>
        <taxon>Lingulida</taxon>
        <taxon>Linguloidea</taxon>
        <taxon>Lingulidae</taxon>
        <taxon>Lingula</taxon>
    </lineage>
</organism>
<dbReference type="RefSeq" id="XP_013393359.1">
    <property type="nucleotide sequence ID" value="XM_013537905.1"/>
</dbReference>
<dbReference type="SMART" id="SM01361">
    <property type="entry name" value="A2M_recep"/>
    <property type="match status" value="1"/>
</dbReference>
<dbReference type="SMART" id="SM01359">
    <property type="entry name" value="A2M_N_2"/>
    <property type="match status" value="1"/>
</dbReference>
<dbReference type="Gene3D" id="2.20.130.20">
    <property type="match status" value="1"/>
</dbReference>
<accession>A0A1S3I7K9</accession>
<dbReference type="InterPro" id="IPR014756">
    <property type="entry name" value="Ig_E-set"/>
</dbReference>
<dbReference type="Gene3D" id="2.60.40.690">
    <property type="entry name" value="Alpha-macroglobulin, receptor-binding domain"/>
    <property type="match status" value="1"/>
</dbReference>
<evidence type="ECO:0000256" key="4">
    <source>
        <dbReference type="ARBA" id="ARBA00022900"/>
    </source>
</evidence>
<dbReference type="Pfam" id="PF07678">
    <property type="entry name" value="TED_complement"/>
    <property type="match status" value="1"/>
</dbReference>
<feature type="domain" description="Alpha-2-macroglobulin bait region" evidence="8">
    <location>
        <begin position="28"/>
        <end position="170"/>
    </location>
</feature>
<dbReference type="InterPro" id="IPR008930">
    <property type="entry name" value="Terpenoid_cyclase/PrenylTrfase"/>
</dbReference>
<sequence>VSLKGSSTARAVKSPNPFETRSGQQMQITLKDVDSVSQAGGNIVFQLRSTSSLSKVSYQIISRGTIHSVGEQVFASAATRQEFTITADSNMAPKARILVYFLTADGEMIVDSVDFTVEGAFRNDVSVRFTNPSNTEITQSELGKDVTFEVTAAAGSFVGCLAVDQSVLLLKSGNDITQAEVLAELEEYDVKDTSGGFNPCLRGEPCIMAKRKKRSFWWPYPIGGNNAFDLLKEAGMLVMTDAYLKKDLVLYPILEERPIAGIGGGIMDGALAPAEDSSESGRLAAVTTVRKAFPESWLWSEMMAGSDGRVSFETKVPDTITSWVASAFAVSDTMGLGVGSTPAKLRAFKPFFVTVNLPYSVVRGEQLELKAIVFNYMGVDQTVTVTLKRSTAFKVQGKEESSNKIDSGLAFAEVKNVIKVPAGGGTSTSFWIVPQDLGGVKVEVHAQSTSAADGMEKMLLVKPEGKLQEVAQSFLVNVTSSTPFQQTLQLPIANASTLVPGSEYITVSAIGDIMGSTLDGLERLVRQPTGCGEQNMLGLVPNIVVRKYLEGVNKLSDDIRAKTTKFMKLGYERELNYQHDDGSFSAFGNNDNSGSMWLTAFVMKSFHQLKMLNDPEVFIDPAIINNATSWILKKQSKDGSFPEPGNVIHKDMQGKAGSGTSLTAYVASALAEAQASVSSSDSATSLADAMRFLETELSSITDPYILSIMAYAFIKAGKQSLADQTLAKLEPMATEKDGMKFWEDQSDPMPVSGSRFYHHQAKSSSIEMTSYVLLTYLAKRDLITGVPMMKWLTSQRNGHGGFRSTQDTVMGLTALAEFAALSGNTNKNLQITVTTDQDVESSFTPITDQNDLVLQKIQLEKSTREVTIRVTGTGVGLIQVSSIFNVKAGGYKKANYIKTFPETGDSGSSSENNGIALRVSVQESEDKNSMEAQVCGRWTGVDRSGMVTLEYGVVSGYAADADQLRKQDGIKKVETEDQKLVAYFDELPTDEKCWMVKAQRVAAVTNVQEAPITLSAYYQNDVETTVFYQPQAQKTMCEVCPECVGCTNTAGQGGGNKTSGSSAATYGIVTIVLATLTAIMF</sequence>
<dbReference type="SUPFAM" id="SSF48239">
    <property type="entry name" value="Terpenoid cyclases/Protein prenyltransferases"/>
    <property type="match status" value="1"/>
</dbReference>
<keyword evidence="3" id="KW-0732">Signal</keyword>
<keyword evidence="11" id="KW-1185">Reference proteome</keyword>
<dbReference type="GeneID" id="106161055"/>
<dbReference type="Gene3D" id="2.60.40.10">
    <property type="entry name" value="Immunoglobulins"/>
    <property type="match status" value="1"/>
</dbReference>
<evidence type="ECO:0000256" key="3">
    <source>
        <dbReference type="ARBA" id="ARBA00022729"/>
    </source>
</evidence>
<dbReference type="CDD" id="cd02897">
    <property type="entry name" value="A2M_2"/>
    <property type="match status" value="1"/>
</dbReference>
<dbReference type="Gene3D" id="1.50.10.20">
    <property type="match status" value="1"/>
</dbReference>
<dbReference type="InParanoid" id="A0A1S3I7K9"/>
<dbReference type="InterPro" id="IPR009048">
    <property type="entry name" value="A-macroglobulin_rcpt-bd"/>
</dbReference>
<dbReference type="Pfam" id="PF07677">
    <property type="entry name" value="A2M_recep"/>
    <property type="match status" value="1"/>
</dbReference>
<evidence type="ECO:0000259" key="10">
    <source>
        <dbReference type="SMART" id="SM01361"/>
    </source>
</evidence>
<evidence type="ECO:0000256" key="1">
    <source>
        <dbReference type="ARBA" id="ARBA00010952"/>
    </source>
</evidence>
<keyword evidence="4" id="KW-0722">Serine protease inhibitor</keyword>
<dbReference type="GO" id="GO:0005615">
    <property type="term" value="C:extracellular space"/>
    <property type="evidence" value="ECO:0007669"/>
    <property type="project" value="InterPro"/>
</dbReference>
<dbReference type="AlphaFoldDB" id="A0A1S3I7K9"/>
<dbReference type="Gene3D" id="2.60.40.1930">
    <property type="match status" value="1"/>
</dbReference>
<reference evidence="12" key="1">
    <citation type="submission" date="2025-08" db="UniProtKB">
        <authorList>
            <consortium name="RefSeq"/>
        </authorList>
    </citation>
    <scope>IDENTIFICATION</scope>
    <source>
        <tissue evidence="12">Gonads</tissue>
    </source>
</reference>
<dbReference type="InterPro" id="IPR011625">
    <property type="entry name" value="A2M_N_BRD"/>
</dbReference>
<dbReference type="InterPro" id="IPR001599">
    <property type="entry name" value="Macroglobln_a2"/>
</dbReference>
<comment type="similarity">
    <text evidence="1">Belongs to the protease inhibitor I39 (alpha-2-macroglobulin) family.</text>
</comment>
<feature type="domain" description="Alpha-macroglobulin receptor-binding" evidence="10">
    <location>
        <begin position="944"/>
        <end position="1028"/>
    </location>
</feature>
<dbReference type="STRING" id="7574.A0A1S3I7K9"/>
<evidence type="ECO:0000313" key="12">
    <source>
        <dbReference type="RefSeq" id="XP_013393359.1"/>
    </source>
</evidence>
<keyword evidence="6" id="KW-1015">Disulfide bond</keyword>
<feature type="region of interest" description="Disordered" evidence="7">
    <location>
        <begin position="1"/>
        <end position="24"/>
    </location>
</feature>
<dbReference type="Pfam" id="PF07703">
    <property type="entry name" value="A2M_BRD"/>
    <property type="match status" value="1"/>
</dbReference>
<feature type="non-terminal residue" evidence="12">
    <location>
        <position position="1"/>
    </location>
</feature>
<dbReference type="SUPFAM" id="SSF81296">
    <property type="entry name" value="E set domains"/>
    <property type="match status" value="1"/>
</dbReference>
<protein>
    <submittedName>
        <fullName evidence="12">C3 and PZP-like alpha-2-macroglobulin domain-containing protein 8</fullName>
    </submittedName>
</protein>
<dbReference type="Gene3D" id="6.20.50.160">
    <property type="match status" value="1"/>
</dbReference>
<dbReference type="InterPro" id="IPR050473">
    <property type="entry name" value="A2M/Complement_sys"/>
</dbReference>
<gene>
    <name evidence="12" type="primary">LOC106161055</name>
</gene>
<dbReference type="InterPro" id="IPR019742">
    <property type="entry name" value="MacrogloblnA2_CS"/>
</dbReference>
<dbReference type="Gene3D" id="2.60.120.1540">
    <property type="match status" value="1"/>
</dbReference>
<dbReference type="InterPro" id="IPR013783">
    <property type="entry name" value="Ig-like_fold"/>
</dbReference>
<keyword evidence="5" id="KW-0882">Thioester bond</keyword>
<evidence type="ECO:0000256" key="6">
    <source>
        <dbReference type="ARBA" id="ARBA00023157"/>
    </source>
</evidence>
<dbReference type="InterPro" id="IPR047565">
    <property type="entry name" value="Alpha-macroglob_thiol-ester_cl"/>
</dbReference>
<dbReference type="OrthoDB" id="9998011at2759"/>
<dbReference type="PANTHER" id="PTHR11412:SF136">
    <property type="entry name" value="CD109 ANTIGEN"/>
    <property type="match status" value="1"/>
</dbReference>
<proteinExistence type="inferred from homology"/>
<dbReference type="Pfam" id="PF00207">
    <property type="entry name" value="A2M"/>
    <property type="match status" value="1"/>
</dbReference>
<dbReference type="GO" id="GO:0004867">
    <property type="term" value="F:serine-type endopeptidase inhibitor activity"/>
    <property type="evidence" value="ECO:0007669"/>
    <property type="project" value="UniProtKB-KW"/>
</dbReference>
<dbReference type="SUPFAM" id="SSF49410">
    <property type="entry name" value="Alpha-macroglobulin receptor domain"/>
    <property type="match status" value="1"/>
</dbReference>
<dbReference type="PANTHER" id="PTHR11412">
    <property type="entry name" value="MACROGLOBULIN / COMPLEMENT"/>
    <property type="match status" value="1"/>
</dbReference>
<evidence type="ECO:0000259" key="8">
    <source>
        <dbReference type="SMART" id="SM01359"/>
    </source>
</evidence>
<dbReference type="SMART" id="SM01360">
    <property type="entry name" value="A2M"/>
    <property type="match status" value="1"/>
</dbReference>
<dbReference type="KEGG" id="lak:106161055"/>
<evidence type="ECO:0000259" key="9">
    <source>
        <dbReference type="SMART" id="SM01360"/>
    </source>
</evidence>